<dbReference type="PROSITE" id="PS51186">
    <property type="entry name" value="GNAT"/>
    <property type="match status" value="1"/>
</dbReference>
<dbReference type="Gene3D" id="3.40.630.30">
    <property type="match status" value="1"/>
</dbReference>
<evidence type="ECO:0000256" key="5">
    <source>
        <dbReference type="ARBA" id="ARBA00031122"/>
    </source>
</evidence>
<dbReference type="PANTHER" id="PTHR31438">
    <property type="entry name" value="LYSINE N-ACYLTRANSFERASE C17G9.06C-RELATED"/>
    <property type="match status" value="1"/>
</dbReference>
<keyword evidence="4" id="KW-0046">Antibiotic resistance</keyword>
<dbReference type="OrthoDB" id="9795206at2"/>
<dbReference type="Pfam" id="PF13523">
    <property type="entry name" value="Acetyltransf_8"/>
    <property type="match status" value="1"/>
</dbReference>
<comment type="caution">
    <text evidence="7">The sequence shown here is derived from an EMBL/GenBank/DDBJ whole genome shotgun (WGS) entry which is preliminary data.</text>
</comment>
<evidence type="ECO:0000256" key="2">
    <source>
        <dbReference type="ARBA" id="ARBA00004924"/>
    </source>
</evidence>
<feature type="domain" description="N-acetyltransferase" evidence="6">
    <location>
        <begin position="10"/>
        <end position="173"/>
    </location>
</feature>
<evidence type="ECO:0000313" key="7">
    <source>
        <dbReference type="EMBL" id="KEZ54519.1"/>
    </source>
</evidence>
<name>A0A084H4K7_METID</name>
<proteinExistence type="predicted"/>
<dbReference type="GO" id="GO:0046677">
    <property type="term" value="P:response to antibiotic"/>
    <property type="evidence" value="ECO:0007669"/>
    <property type="project" value="UniProtKB-KW"/>
</dbReference>
<protein>
    <recommendedName>
        <fullName evidence="3">Lysine N-acyltransferase MbtK</fullName>
    </recommendedName>
    <alternativeName>
        <fullName evidence="5">Mycobactin synthase protein K</fullName>
    </alternativeName>
</protein>
<keyword evidence="8" id="KW-1185">Reference proteome</keyword>
<reference evidence="7 8" key="1">
    <citation type="journal article" date="2005" name="Int. J. Syst. Evol. Microbiol.">
        <title>Bacillus cibi sp. nov., isolated from jeotgal, a traditional Korean fermented seafood.</title>
        <authorList>
            <person name="Yoon J.H."/>
            <person name="Lee C.H."/>
            <person name="Oh T.K."/>
        </authorList>
    </citation>
    <scope>NUCLEOTIDE SEQUENCE [LARGE SCALE GENOMIC DNA]</scope>
    <source>
        <strain evidence="7 8">DSM 16189</strain>
    </source>
</reference>
<dbReference type="STRING" id="246786.GS18_0206335"/>
<dbReference type="SMART" id="SM01006">
    <property type="entry name" value="AlcB"/>
    <property type="match status" value="1"/>
</dbReference>
<dbReference type="InterPro" id="IPR016181">
    <property type="entry name" value="Acyl_CoA_acyltransferase"/>
</dbReference>
<evidence type="ECO:0000256" key="4">
    <source>
        <dbReference type="ARBA" id="ARBA00023251"/>
    </source>
</evidence>
<evidence type="ECO:0000259" key="6">
    <source>
        <dbReference type="PROSITE" id="PS51186"/>
    </source>
</evidence>
<evidence type="ECO:0000313" key="8">
    <source>
        <dbReference type="Proteomes" id="UP000028549"/>
    </source>
</evidence>
<dbReference type="RefSeq" id="WP_029565783.1">
    <property type="nucleotide sequence ID" value="NZ_JNVC02000001.1"/>
</dbReference>
<accession>A0A084H4K7</accession>
<sequence length="183" mass="21527">MIEQITDIEITFREVEFETDAVMLHRWHHEPHVIPYWKQNFPFSQYAKHLKALLSDEHQTLWIGAVNGNEMSYFETYWAMEDPISEYYDAAPFDQGVHLLFGDPAYLGRGLAAPMLMNIMQRMFSENRTARIVAEPDIRNEKMIHIFAKCGFSPERKLNLPDKQALFMVCTREDLERRVNGDL</sequence>
<evidence type="ECO:0000256" key="3">
    <source>
        <dbReference type="ARBA" id="ARBA00020586"/>
    </source>
</evidence>
<gene>
    <name evidence="7" type="ORF">GS18_0206335</name>
</gene>
<dbReference type="PANTHER" id="PTHR31438:SF1">
    <property type="entry name" value="LYSINE N-ACYLTRANSFERASE C17G9.06C-RELATED"/>
    <property type="match status" value="1"/>
</dbReference>
<dbReference type="InterPro" id="IPR019432">
    <property type="entry name" value="Acyltransferase_MbtK/IucB-like"/>
</dbReference>
<dbReference type="SUPFAM" id="SSF55729">
    <property type="entry name" value="Acyl-CoA N-acyltransferases (Nat)"/>
    <property type="match status" value="1"/>
</dbReference>
<dbReference type="EMBL" id="JNVC02000001">
    <property type="protein sequence ID" value="KEZ54519.1"/>
    <property type="molecule type" value="Genomic_DNA"/>
</dbReference>
<organism evidence="7 8">
    <name type="scientific">Metabacillus indicus</name>
    <name type="common">Bacillus indicus</name>
    <dbReference type="NCBI Taxonomy" id="246786"/>
    <lineage>
        <taxon>Bacteria</taxon>
        <taxon>Bacillati</taxon>
        <taxon>Bacillota</taxon>
        <taxon>Bacilli</taxon>
        <taxon>Bacillales</taxon>
        <taxon>Bacillaceae</taxon>
        <taxon>Metabacillus</taxon>
    </lineage>
</organism>
<evidence type="ECO:0000256" key="1">
    <source>
        <dbReference type="ARBA" id="ARBA00003818"/>
    </source>
</evidence>
<comment type="pathway">
    <text evidence="2">Siderophore biosynthesis.</text>
</comment>
<dbReference type="InterPro" id="IPR000182">
    <property type="entry name" value="GNAT_dom"/>
</dbReference>
<comment type="function">
    <text evidence="1">Acyltransferase required for the direct transfer of medium- to long-chain fatty acyl moieties from a carrier protein (MbtL) on to the epsilon-amino group of lysine residue in the mycobactin core.</text>
</comment>
<dbReference type="AlphaFoldDB" id="A0A084H4K7"/>
<dbReference type="Proteomes" id="UP000028549">
    <property type="component" value="Unassembled WGS sequence"/>
</dbReference>
<dbReference type="GO" id="GO:0019290">
    <property type="term" value="P:siderophore biosynthetic process"/>
    <property type="evidence" value="ECO:0007669"/>
    <property type="project" value="InterPro"/>
</dbReference>
<dbReference type="GO" id="GO:0016410">
    <property type="term" value="F:N-acyltransferase activity"/>
    <property type="evidence" value="ECO:0007669"/>
    <property type="project" value="TreeGrafter"/>
</dbReference>